<evidence type="ECO:0000313" key="2">
    <source>
        <dbReference type="Proteomes" id="UP001145114"/>
    </source>
</evidence>
<comment type="caution">
    <text evidence="1">The sequence shown here is derived from an EMBL/GenBank/DDBJ whole genome shotgun (WGS) entry which is preliminary data.</text>
</comment>
<name>A0ACC1HGT0_9FUNG</name>
<evidence type="ECO:0000313" key="1">
    <source>
        <dbReference type="EMBL" id="KAJ1674318.1"/>
    </source>
</evidence>
<proteinExistence type="predicted"/>
<reference evidence="1" key="1">
    <citation type="submission" date="2022-06" db="EMBL/GenBank/DDBJ databases">
        <title>Phylogenomic reconstructions and comparative analyses of Kickxellomycotina fungi.</title>
        <authorList>
            <person name="Reynolds N.K."/>
            <person name="Stajich J.E."/>
            <person name="Barry K."/>
            <person name="Grigoriev I.V."/>
            <person name="Crous P."/>
            <person name="Smith M.E."/>
        </authorList>
    </citation>
    <scope>NUCLEOTIDE SEQUENCE</scope>
    <source>
        <strain evidence="1">RSA 2271</strain>
    </source>
</reference>
<keyword evidence="2" id="KW-1185">Reference proteome</keyword>
<dbReference type="EMBL" id="JAMZIH010006068">
    <property type="protein sequence ID" value="KAJ1674318.1"/>
    <property type="molecule type" value="Genomic_DNA"/>
</dbReference>
<sequence>MARPPLQYIRLVTFDAFHTLYMPKGSVGLQYATVLAGYGIHVDTDVVQRANKEVIKEYRKLYPNYGMKTGMTTAMWWQEVVVQKTWIKAGVPEDTVKGIIAEGAATLIDRFNSKEGYDVYPDVVRTLRILKRKGIKLGVISNSDERTKDILASLDLSQYFDFIVTSAKFGEEKPSPLIFEAALRNMGVSAFDALHVGDDYKTDYVGAKSVGMEALIIDRACMGASETEPGIYIHSMQELIPLLASP</sequence>
<dbReference type="Proteomes" id="UP001145114">
    <property type="component" value="Unassembled WGS sequence"/>
</dbReference>
<accession>A0ACC1HGT0</accession>
<protein>
    <submittedName>
        <fullName evidence="1">Uncharacterized protein</fullName>
    </submittedName>
</protein>
<gene>
    <name evidence="1" type="ORF">EV182_003522</name>
</gene>
<organism evidence="1 2">
    <name type="scientific">Spiromyces aspiralis</name>
    <dbReference type="NCBI Taxonomy" id="68401"/>
    <lineage>
        <taxon>Eukaryota</taxon>
        <taxon>Fungi</taxon>
        <taxon>Fungi incertae sedis</taxon>
        <taxon>Zoopagomycota</taxon>
        <taxon>Kickxellomycotina</taxon>
        <taxon>Kickxellomycetes</taxon>
        <taxon>Kickxellales</taxon>
        <taxon>Kickxellaceae</taxon>
        <taxon>Spiromyces</taxon>
    </lineage>
</organism>